<proteinExistence type="predicted"/>
<keyword evidence="2" id="KW-0863">Zinc-finger</keyword>
<organism evidence="6 7">
    <name type="scientific">Frankia torreyi</name>
    <dbReference type="NCBI Taxonomy" id="1856"/>
    <lineage>
        <taxon>Bacteria</taxon>
        <taxon>Bacillati</taxon>
        <taxon>Actinomycetota</taxon>
        <taxon>Actinomycetes</taxon>
        <taxon>Frankiales</taxon>
        <taxon>Frankiaceae</taxon>
        <taxon>Frankia</taxon>
    </lineage>
</organism>
<evidence type="ECO:0000256" key="4">
    <source>
        <dbReference type="PROSITE-ProRule" id="PRU00510"/>
    </source>
</evidence>
<evidence type="ECO:0000313" key="7">
    <source>
        <dbReference type="Proteomes" id="UP000032545"/>
    </source>
</evidence>
<dbReference type="GO" id="GO:0008270">
    <property type="term" value="F:zinc ion binding"/>
    <property type="evidence" value="ECO:0007669"/>
    <property type="project" value="UniProtKB-KW"/>
</dbReference>
<reference evidence="7" key="1">
    <citation type="submission" date="2015-02" db="EMBL/GenBank/DDBJ databases">
        <title>Draft Genome of Frankia sp. CpI1-S.</title>
        <authorList>
            <person name="Oshone R.T."/>
            <person name="Ngom M."/>
            <person name="Ghodhbane-Gtari F."/>
            <person name="Gtari M."/>
            <person name="Morris K."/>
            <person name="Thomas K."/>
            <person name="Sen A."/>
            <person name="Tisa L.S."/>
        </authorList>
    </citation>
    <scope>NUCLEOTIDE SEQUENCE [LARGE SCALE GENOMIC DNA]</scope>
    <source>
        <strain evidence="7">CpI1-S</strain>
    </source>
</reference>
<evidence type="ECO:0000256" key="3">
    <source>
        <dbReference type="ARBA" id="ARBA00022833"/>
    </source>
</evidence>
<dbReference type="OrthoDB" id="1121111at2"/>
<gene>
    <name evidence="6" type="ORF">FF36_05964</name>
</gene>
<dbReference type="Pfam" id="PF01258">
    <property type="entry name" value="zf-dskA_traR"/>
    <property type="match status" value="1"/>
</dbReference>
<dbReference type="PROSITE" id="PS51128">
    <property type="entry name" value="ZF_DKSA_2"/>
    <property type="match status" value="1"/>
</dbReference>
<dbReference type="RefSeq" id="WP_044888386.1">
    <property type="nucleotide sequence ID" value="NZ_JYFN01000086.1"/>
</dbReference>
<dbReference type="Proteomes" id="UP000032545">
    <property type="component" value="Unassembled WGS sequence"/>
</dbReference>
<keyword evidence="1" id="KW-0479">Metal-binding</keyword>
<dbReference type="PATRIC" id="fig|1502723.3.peg.6762"/>
<keyword evidence="7" id="KW-1185">Reference proteome</keyword>
<protein>
    <submittedName>
        <fullName evidence="6">Transcriptional regulator, TraR/DksA family</fullName>
    </submittedName>
</protein>
<dbReference type="InterPro" id="IPR000962">
    <property type="entry name" value="Znf_DskA_TraR"/>
</dbReference>
<reference evidence="6 7" key="2">
    <citation type="journal article" date="2016" name="Genome Announc.">
        <title>Permanent Draft Genome Sequences for Two Variants of Frankia sp. Strain CpI1, the First Frankia Strain Isolated from Root Nodules of Comptonia peregrina.</title>
        <authorList>
            <person name="Oshone R."/>
            <person name="Hurst S.G.IV."/>
            <person name="Abebe-Akele F."/>
            <person name="Simpson S."/>
            <person name="Morris K."/>
            <person name="Thomas W.K."/>
            <person name="Tisa L.S."/>
        </authorList>
    </citation>
    <scope>NUCLEOTIDE SEQUENCE [LARGE SCALE GENOMIC DNA]</scope>
    <source>
        <strain evidence="7">CpI1-S</strain>
    </source>
</reference>
<feature type="domain" description="Zinc finger DksA/TraR C4-type" evidence="5">
    <location>
        <begin position="83"/>
        <end position="116"/>
    </location>
</feature>
<accession>A0A0D8B6P7</accession>
<evidence type="ECO:0000259" key="5">
    <source>
        <dbReference type="Pfam" id="PF01258"/>
    </source>
</evidence>
<evidence type="ECO:0000256" key="1">
    <source>
        <dbReference type="ARBA" id="ARBA00022723"/>
    </source>
</evidence>
<feature type="zinc finger region" description="dksA C4-type" evidence="4">
    <location>
        <begin position="88"/>
        <end position="112"/>
    </location>
</feature>
<comment type="caution">
    <text evidence="6">The sequence shown here is derived from an EMBL/GenBank/DDBJ whole genome shotgun (WGS) entry which is preliminary data.</text>
</comment>
<name>A0A0D8B6P7_9ACTN</name>
<sequence>MTAEAGARARLVAERADAAARVAALREGLDRILDDTADRDADDEHDIEGASMPFEREQVRATLRQATARLAEVDAALGRLAAGTYGVCETCGRPVGEQRLAARPSARTCVLCAGRRPPSR</sequence>
<keyword evidence="3" id="KW-0862">Zinc</keyword>
<dbReference type="PANTHER" id="PTHR33823">
    <property type="entry name" value="RNA POLYMERASE-BINDING TRANSCRIPTION FACTOR DKSA-RELATED"/>
    <property type="match status" value="1"/>
</dbReference>
<dbReference type="Gene3D" id="1.20.120.910">
    <property type="entry name" value="DksA, coiled-coil domain"/>
    <property type="match status" value="1"/>
</dbReference>
<dbReference type="SUPFAM" id="SSF57716">
    <property type="entry name" value="Glucocorticoid receptor-like (DNA-binding domain)"/>
    <property type="match status" value="1"/>
</dbReference>
<dbReference type="AlphaFoldDB" id="A0A0D8B6P7"/>
<evidence type="ECO:0000313" key="6">
    <source>
        <dbReference type="EMBL" id="KJE19765.1"/>
    </source>
</evidence>
<evidence type="ECO:0000256" key="2">
    <source>
        <dbReference type="ARBA" id="ARBA00022771"/>
    </source>
</evidence>
<dbReference type="EMBL" id="JYFN01000086">
    <property type="protein sequence ID" value="KJE19765.1"/>
    <property type="molecule type" value="Genomic_DNA"/>
</dbReference>